<dbReference type="PANTHER" id="PTHR15941">
    <property type="entry name" value="MYOZENIN"/>
    <property type="match status" value="1"/>
</dbReference>
<keyword evidence="5" id="KW-1185">Reference proteome</keyword>
<dbReference type="AlphaFoldDB" id="A0ABD0WF67"/>
<dbReference type="InterPro" id="IPR008438">
    <property type="entry name" value="MYOZ"/>
</dbReference>
<dbReference type="PANTHER" id="PTHR15941:SF9">
    <property type="entry name" value="MYOZENIN-2"/>
    <property type="match status" value="1"/>
</dbReference>
<feature type="region of interest" description="Disordered" evidence="3">
    <location>
        <begin position="98"/>
        <end position="143"/>
    </location>
</feature>
<comment type="caution">
    <text evidence="4">The sequence shown here is derived from an EMBL/GenBank/DDBJ whole genome shotgun (WGS) entry which is preliminary data.</text>
</comment>
<feature type="compositionally biased region" description="Pro residues" evidence="3">
    <location>
        <begin position="108"/>
        <end position="118"/>
    </location>
</feature>
<dbReference type="Pfam" id="PF05556">
    <property type="entry name" value="Calsarcin"/>
    <property type="match status" value="1"/>
</dbReference>
<evidence type="ECO:0000256" key="3">
    <source>
        <dbReference type="SAM" id="MobiDB-lite"/>
    </source>
</evidence>
<reference evidence="4 5" key="1">
    <citation type="submission" date="2024-06" db="EMBL/GenBank/DDBJ databases">
        <authorList>
            <person name="Pan Q."/>
            <person name="Wen M."/>
            <person name="Jouanno E."/>
            <person name="Zahm M."/>
            <person name="Klopp C."/>
            <person name="Cabau C."/>
            <person name="Louis A."/>
            <person name="Berthelot C."/>
            <person name="Parey E."/>
            <person name="Roest Crollius H."/>
            <person name="Montfort J."/>
            <person name="Robinson-Rechavi M."/>
            <person name="Bouchez O."/>
            <person name="Lampietro C."/>
            <person name="Lopez Roques C."/>
            <person name="Donnadieu C."/>
            <person name="Postlethwait J."/>
            <person name="Bobe J."/>
            <person name="Verreycken H."/>
            <person name="Guiguen Y."/>
        </authorList>
    </citation>
    <scope>NUCLEOTIDE SEQUENCE [LARGE SCALE GENOMIC DNA]</scope>
    <source>
        <strain evidence="4">Up_M1</strain>
        <tissue evidence="4">Testis</tissue>
    </source>
</reference>
<evidence type="ECO:0000313" key="5">
    <source>
        <dbReference type="Proteomes" id="UP001557470"/>
    </source>
</evidence>
<evidence type="ECO:0000256" key="2">
    <source>
        <dbReference type="ARBA" id="ARBA00022553"/>
    </source>
</evidence>
<feature type="compositionally biased region" description="Basic and acidic residues" evidence="3">
    <location>
        <begin position="98"/>
        <end position="107"/>
    </location>
</feature>
<sequence length="268" mass="29403">MSQFCTMTTNERKMQAAAICMEIHGPGDAVMDLGKKMSVPKDVMLEELSLASNRGSLLFEKRKRRSEKYTFESIQNLTNTQINNGVTLQMERHETTENNRLGVDHSKPPPNTPDPSTAPNPDSIAPGYGGPMTGVEPEKFNSTCLPKSYQSPWDQAIFHHDPSLADSLYTHLPDPEAKPEGPGYKSFNRVATPFGGFGGKSTRLAPSFKPPVEEHNPVPELHPKFQAEPAAHRPTFNRVACGWAGAGNPVLIPALTLDPKFVPESDDL</sequence>
<dbReference type="Proteomes" id="UP001557470">
    <property type="component" value="Unassembled WGS sequence"/>
</dbReference>
<gene>
    <name evidence="4" type="ORF">UPYG_G00240330</name>
</gene>
<comment type="similarity">
    <text evidence="1">Belongs to the myozenin family.</text>
</comment>
<keyword evidence="2" id="KW-0597">Phosphoprotein</keyword>
<organism evidence="4 5">
    <name type="scientific">Umbra pygmaea</name>
    <name type="common">Eastern mudminnow</name>
    <dbReference type="NCBI Taxonomy" id="75934"/>
    <lineage>
        <taxon>Eukaryota</taxon>
        <taxon>Metazoa</taxon>
        <taxon>Chordata</taxon>
        <taxon>Craniata</taxon>
        <taxon>Vertebrata</taxon>
        <taxon>Euteleostomi</taxon>
        <taxon>Actinopterygii</taxon>
        <taxon>Neopterygii</taxon>
        <taxon>Teleostei</taxon>
        <taxon>Protacanthopterygii</taxon>
        <taxon>Esociformes</taxon>
        <taxon>Umbridae</taxon>
        <taxon>Umbra</taxon>
    </lineage>
</organism>
<accession>A0ABD0WF67</accession>
<name>A0ABD0WF67_UMBPY</name>
<evidence type="ECO:0000313" key="4">
    <source>
        <dbReference type="EMBL" id="KAL0970314.1"/>
    </source>
</evidence>
<evidence type="ECO:0008006" key="6">
    <source>
        <dbReference type="Google" id="ProtNLM"/>
    </source>
</evidence>
<protein>
    <recommendedName>
        <fullName evidence="6">Myozenin 2</fullName>
    </recommendedName>
</protein>
<dbReference type="EMBL" id="JAGEUA010000007">
    <property type="protein sequence ID" value="KAL0970314.1"/>
    <property type="molecule type" value="Genomic_DNA"/>
</dbReference>
<evidence type="ECO:0000256" key="1">
    <source>
        <dbReference type="ARBA" id="ARBA00009126"/>
    </source>
</evidence>
<proteinExistence type="inferred from homology"/>